<dbReference type="InterPro" id="IPR005084">
    <property type="entry name" value="CBM6"/>
</dbReference>
<dbReference type="InterPro" id="IPR012334">
    <property type="entry name" value="Pectin_lyas_fold"/>
</dbReference>
<dbReference type="KEGG" id="cheb:HH215_27095"/>
<dbReference type="Gene3D" id="2.160.20.10">
    <property type="entry name" value="Single-stranded right-handed beta-helix, Pectin lyase-like"/>
    <property type="match status" value="2"/>
</dbReference>
<dbReference type="Pfam" id="PF16990">
    <property type="entry name" value="CBM_35"/>
    <property type="match status" value="2"/>
</dbReference>
<dbReference type="SUPFAM" id="SSF49785">
    <property type="entry name" value="Galactose-binding domain-like"/>
    <property type="match status" value="6"/>
</dbReference>
<feature type="domain" description="CBM6" evidence="3">
    <location>
        <begin position="770"/>
        <end position="911"/>
    </location>
</feature>
<dbReference type="RefSeq" id="WP_169282717.1">
    <property type="nucleotide sequence ID" value="NZ_CP051680.1"/>
</dbReference>
<dbReference type="InterPro" id="IPR041342">
    <property type="entry name" value="CBM35"/>
</dbReference>
<dbReference type="Pfam" id="PF18099">
    <property type="entry name" value="CBM_35_2"/>
    <property type="match status" value="1"/>
</dbReference>
<feature type="chain" id="PRO_5030603700" evidence="2">
    <location>
        <begin position="31"/>
        <end position="1750"/>
    </location>
</feature>
<evidence type="ECO:0000256" key="1">
    <source>
        <dbReference type="ARBA" id="ARBA00022729"/>
    </source>
</evidence>
<dbReference type="InterPro" id="IPR011050">
    <property type="entry name" value="Pectin_lyase_fold/virulence"/>
</dbReference>
<gene>
    <name evidence="4" type="ORF">HH215_27095</name>
</gene>
<dbReference type="Proteomes" id="UP000502248">
    <property type="component" value="Chromosome"/>
</dbReference>
<feature type="signal peptide" evidence="2">
    <location>
        <begin position="1"/>
        <end position="30"/>
    </location>
</feature>
<keyword evidence="5" id="KW-1185">Reference proteome</keyword>
<protein>
    <submittedName>
        <fullName evidence="4">Carbohydrate-binding protein</fullName>
    </submittedName>
</protein>
<dbReference type="InterPro" id="IPR024535">
    <property type="entry name" value="RHGA/B-epi-like_pectate_lyase"/>
</dbReference>
<organism evidence="4 5">
    <name type="scientific">Cohnella herbarum</name>
    <dbReference type="NCBI Taxonomy" id="2728023"/>
    <lineage>
        <taxon>Bacteria</taxon>
        <taxon>Bacillati</taxon>
        <taxon>Bacillota</taxon>
        <taxon>Bacilli</taxon>
        <taxon>Bacillales</taxon>
        <taxon>Paenibacillaceae</taxon>
        <taxon>Cohnella</taxon>
    </lineage>
</organism>
<dbReference type="Gene3D" id="2.60.120.260">
    <property type="entry name" value="Galactose-binding domain-like"/>
    <property type="match status" value="6"/>
</dbReference>
<dbReference type="PANTHER" id="PTHR40469:SF2">
    <property type="entry name" value="GALACTOSE-BINDING DOMAIN-LIKE SUPERFAMILY PROTEIN"/>
    <property type="match status" value="1"/>
</dbReference>
<dbReference type="Pfam" id="PF03422">
    <property type="entry name" value="CBM_6"/>
    <property type="match status" value="3"/>
</dbReference>
<name>A0A7Z2ZNQ1_9BACL</name>
<proteinExistence type="predicted"/>
<dbReference type="PROSITE" id="PS51175">
    <property type="entry name" value="CBM6"/>
    <property type="match status" value="6"/>
</dbReference>
<feature type="domain" description="CBM6" evidence="3">
    <location>
        <begin position="33"/>
        <end position="165"/>
    </location>
</feature>
<dbReference type="SUPFAM" id="SSF51126">
    <property type="entry name" value="Pectin lyase-like"/>
    <property type="match status" value="2"/>
</dbReference>
<evidence type="ECO:0000313" key="4">
    <source>
        <dbReference type="EMBL" id="QJD86468.1"/>
    </source>
</evidence>
<evidence type="ECO:0000256" key="2">
    <source>
        <dbReference type="SAM" id="SignalP"/>
    </source>
</evidence>
<dbReference type="GO" id="GO:0030246">
    <property type="term" value="F:carbohydrate binding"/>
    <property type="evidence" value="ECO:0007669"/>
    <property type="project" value="InterPro"/>
</dbReference>
<dbReference type="Pfam" id="PF12708">
    <property type="entry name" value="Pect-lyase_RHGA_epim"/>
    <property type="match status" value="2"/>
</dbReference>
<feature type="domain" description="CBM6" evidence="3">
    <location>
        <begin position="183"/>
        <end position="325"/>
    </location>
</feature>
<dbReference type="InterPro" id="IPR006584">
    <property type="entry name" value="Cellulose-bd_IV"/>
</dbReference>
<evidence type="ECO:0000259" key="3">
    <source>
        <dbReference type="PROSITE" id="PS51175"/>
    </source>
</evidence>
<dbReference type="CDD" id="cd04080">
    <property type="entry name" value="CBM6_cellulase-like"/>
    <property type="match status" value="3"/>
</dbReference>
<accession>A0A7Z2ZNQ1</accession>
<dbReference type="PANTHER" id="PTHR40469">
    <property type="entry name" value="SECRETED GLYCOSYL HYDROLASE"/>
    <property type="match status" value="1"/>
</dbReference>
<dbReference type="InterPro" id="IPR008979">
    <property type="entry name" value="Galactose-bd-like_sf"/>
</dbReference>
<dbReference type="EMBL" id="CP051680">
    <property type="protein sequence ID" value="QJD86468.1"/>
    <property type="molecule type" value="Genomic_DNA"/>
</dbReference>
<keyword evidence="1 2" id="KW-0732">Signal</keyword>
<sequence>MRKITIVLLLCCLAFSGSGWVPGGANPVYAATTIYEAEDGTLGGSPLPQMNSDHPGYSGTGFVAYFNQDGQFFTITANVATAGIYKVIMRYASDYGAVRSILVNGSAQFGAISFPAPGNGGSWDAWADSEPVYVHLNAGSNTITVKHDSAKGSTGSANFDYLKIEETGEPYAPYNGTSVSLPGTVQAEDYNTGGSGIAYSDTTSGNTGGTYRTDDVDIQTTSDSGSGYNVAWTDDGEWLKYNVKTETTANFNMDIRVANAFEANAAVKVYIDGQYKGKFAVPVTGDYQTWTTIQGPRGIRLNAGVHAVKLEIVTGNFNVNWMEFTTFGSRLEAEEGTLGGSPRPQISGDHSGYTGTGFVSYFESDTQYVQVQANVPADDYYAVTLRYSAAFSAGKIYRTIELNDKPLYERFEFAPTASWDSWRTLTFITKLQAGANKITVRYNKENESRGTVNLDHILVATPDFSSVSYTGASFAPGRVEAEHYDIGGEGDAYHDTTASNLGGAARLDEAVDLSANDEGGHTVSSIEAGEWLKYKVVALASGTYNLKLRTSAVYDNQQIRIFIDEVDYGSYTVPNTGSYSEYREFTIPAGIELTQGTHVVKLYSADANSWGAYNLDWFQFDSFRTGQQAESGTLGGSPAPVANADHPGYRGTGFVASFLSDGQYVRNTVNVPTAGVYRISYRYSADQSASRNLAVNGISVADNLTFPSTINWSSWSTTAFEADLNAGENVIEVKYNASLGSLQALNLDEMTVEFLNGGNAPYNGPHTVPWTIEAEDYDAGGPGVAYADTTTSNEGGVYRTGATEGVDVQGSPDGGYEIYNIANGEWVKYTVQVTETGNYDVRVRVQSPDGGDKIRVYIDDVDAGIVPLGSLNAYSTISLLSKKLLTKGTHEVTLKFVTSGTALRLNWLKLEPSFAIVPGIQTPSLTTEDVIVSTVAVTDYGVIPNSNADATSAFQNALDTVGAMGGGVVFVPAGTYRIDGTLSIPQSVTLRGEWLSPDDGGLGVGTILKAYSGKDKENGTPFITMNRSTSVRNLSIWYPEQDYNNVHAYPFTIAGGEKQDTISVMNVTLYNSYKGIQLGQNGYANGVNVFRNLYATILKAGVIQDNTFDVARNENVYFKADYWIHSGLAGAPSSSAAQSALKAYMAANAVGFEFRRVDWIYMHNINIRDMKTGIYTNGNCNGQIYGLNIDDVNVGLHFERLYIPGFEITNSTINATKGSRPIGILYNADSDNIVQLNHVAIGGTPYAGIQVNGNSVLNLTDVTFTDWGYNGGTYAVEMQKGSVLVESSKFQQAKKVISLSAAVTAAAILGNTFVGAPQIDNASGGDVKIDHTALATYPLPNWNYSYAPERQPAVGTNFYNVKSAPYQAAGDGASDDTKAIQSALTDAGNAGGGTVYLPAGDYRVSTHLQVPAGVELRGSFDNPHHGMVMNGTVLLAYENQGNEAGTAFITLAQNSGVRGLTIFYPEQDFTDIQAYPWTIQAQGDGSWVKYLAFVNSYKAIDMDTHSPDQYQVVLNNGTTLREGLRVGKGSALDLGGWVEDNHWNPTNWLFTSYNGTPSADSDTLFDDLLANSTGFVIGSANNAQVFQNFTILNHVGMNLIGQTEGNCRNCVVFSNGVDASKYGVVIDSSDDIVFINPQTAAELSDFVTSSTFSGTLKVFNGGKWSTHPIATLNGGTTIFQTFDLTTAYPITVNGGTFYGYGMVFHTPGVPHVVAGSHVTSVVLKGNTGKGGFTVTNQAGTKLVSGNNTGY</sequence>
<feature type="domain" description="CBM6" evidence="3">
    <location>
        <begin position="477"/>
        <end position="621"/>
    </location>
</feature>
<evidence type="ECO:0000313" key="5">
    <source>
        <dbReference type="Proteomes" id="UP000502248"/>
    </source>
</evidence>
<reference evidence="4 5" key="1">
    <citation type="submission" date="2020-04" db="EMBL/GenBank/DDBJ databases">
        <title>Genome sequencing of novel species.</title>
        <authorList>
            <person name="Heo J."/>
            <person name="Kim S.-J."/>
            <person name="Kim J.-S."/>
            <person name="Hong S.-B."/>
            <person name="Kwon S.-W."/>
        </authorList>
    </citation>
    <scope>NUCLEOTIDE SEQUENCE [LARGE SCALE GENOMIC DNA]</scope>
    <source>
        <strain evidence="4 5">MFER-1</strain>
    </source>
</reference>
<dbReference type="SMART" id="SM00606">
    <property type="entry name" value="CBD_IV"/>
    <property type="match status" value="3"/>
</dbReference>
<feature type="domain" description="CBM6" evidence="3">
    <location>
        <begin position="329"/>
        <end position="460"/>
    </location>
</feature>
<feature type="domain" description="CBM6" evidence="3">
    <location>
        <begin position="625"/>
        <end position="753"/>
    </location>
</feature>